<name>A0A420WDZ8_9PROT</name>
<evidence type="ECO:0000259" key="10">
    <source>
        <dbReference type="Pfam" id="PF00696"/>
    </source>
</evidence>
<dbReference type="PRINTS" id="PR00474">
    <property type="entry name" value="GLU5KINASE"/>
</dbReference>
<comment type="catalytic activity">
    <reaction evidence="8 9">
        <text>N-acetyl-L-glutamate + ATP = N-acetyl-L-glutamyl 5-phosphate + ADP</text>
        <dbReference type="Rhea" id="RHEA:14629"/>
        <dbReference type="ChEBI" id="CHEBI:30616"/>
        <dbReference type="ChEBI" id="CHEBI:44337"/>
        <dbReference type="ChEBI" id="CHEBI:57936"/>
        <dbReference type="ChEBI" id="CHEBI:456216"/>
        <dbReference type="EC" id="2.7.2.8"/>
    </reaction>
</comment>
<evidence type="ECO:0000256" key="9">
    <source>
        <dbReference type="HAMAP-Rule" id="MF_00082"/>
    </source>
</evidence>
<sequence>MKRRANENSWNTAQVLSEALPFIQRHAERTIVVKFGGNAMGDEELTQQFANDIVLLRQCGLRPVVVHGGGPQIGSMLKRLDIKSEFVDGLRVTDMETVGVAEMVLSGAINKSIVAAINQAGGRAVGFSGRDAGLITAEAVNADLGFTGHPIAVDPLVIHTLANARPGFIPVISPISGGKNGESFNVNADTAAGVIAGALNAARLMLLTDIEGVMDANKNLLTDLSIRDARGLIEDGTANGGMIPKLNTAIDAIEDGVEAVVILDGRRAHGLLVELFTDMGAGTLIR</sequence>
<comment type="subcellular location">
    <subcellularLocation>
        <location evidence="9">Cytoplasm</location>
    </subcellularLocation>
</comment>
<dbReference type="GO" id="GO:0003991">
    <property type="term" value="F:acetylglutamate kinase activity"/>
    <property type="evidence" value="ECO:0007669"/>
    <property type="project" value="UniProtKB-UniRule"/>
</dbReference>
<comment type="function">
    <text evidence="9">Catalyzes the ATP-dependent phosphorylation of N-acetyl-L-glutamate.</text>
</comment>
<dbReference type="InterPro" id="IPR037528">
    <property type="entry name" value="ArgB"/>
</dbReference>
<comment type="caution">
    <text evidence="11">The sequence shown here is derived from an EMBL/GenBank/DDBJ whole genome shotgun (WGS) entry which is preliminary data.</text>
</comment>
<reference evidence="11 12" key="1">
    <citation type="submission" date="2018-10" db="EMBL/GenBank/DDBJ databases">
        <title>Genomic Encyclopedia of Type Strains, Phase IV (KMG-IV): sequencing the most valuable type-strain genomes for metagenomic binning, comparative biology and taxonomic classification.</title>
        <authorList>
            <person name="Goeker M."/>
        </authorList>
    </citation>
    <scope>NUCLEOTIDE SEQUENCE [LARGE SCALE GENOMIC DNA]</scope>
    <source>
        <strain evidence="11 12">DSM 22008</strain>
    </source>
</reference>
<feature type="domain" description="Aspartate/glutamate/uridylate kinase" evidence="10">
    <location>
        <begin position="30"/>
        <end position="263"/>
    </location>
</feature>
<dbReference type="NCBIfam" id="TIGR00761">
    <property type="entry name" value="argB"/>
    <property type="match status" value="1"/>
</dbReference>
<keyword evidence="7 9" id="KW-0067">ATP-binding</keyword>
<evidence type="ECO:0000313" key="11">
    <source>
        <dbReference type="EMBL" id="RKQ69241.1"/>
    </source>
</evidence>
<dbReference type="GO" id="GO:0042450">
    <property type="term" value="P:L-arginine biosynthetic process via ornithine"/>
    <property type="evidence" value="ECO:0007669"/>
    <property type="project" value="UniProtKB-UniRule"/>
</dbReference>
<evidence type="ECO:0000256" key="3">
    <source>
        <dbReference type="ARBA" id="ARBA00022605"/>
    </source>
</evidence>
<keyword evidence="4 9" id="KW-0808">Transferase</keyword>
<evidence type="ECO:0000256" key="1">
    <source>
        <dbReference type="ARBA" id="ARBA00004828"/>
    </source>
</evidence>
<dbReference type="CDD" id="cd04250">
    <property type="entry name" value="AAK_NAGK-C"/>
    <property type="match status" value="1"/>
</dbReference>
<keyword evidence="2 9" id="KW-0055">Arginine biosynthesis</keyword>
<dbReference type="EC" id="2.7.2.8" evidence="9"/>
<keyword evidence="9" id="KW-0963">Cytoplasm</keyword>
<keyword evidence="12" id="KW-1185">Reference proteome</keyword>
<dbReference type="AlphaFoldDB" id="A0A420WDZ8"/>
<dbReference type="PANTHER" id="PTHR23342:SF0">
    <property type="entry name" value="N-ACETYLGLUTAMATE SYNTHASE, MITOCHONDRIAL"/>
    <property type="match status" value="1"/>
</dbReference>
<accession>A0A420WDZ8</accession>
<gene>
    <name evidence="9" type="primary">argB</name>
    <name evidence="11" type="ORF">DES40_2040</name>
</gene>
<feature type="site" description="Transition state stabilizer" evidence="9">
    <location>
        <position position="245"/>
    </location>
</feature>
<dbReference type="InterPro" id="IPR036393">
    <property type="entry name" value="AceGlu_kinase-like_sf"/>
</dbReference>
<dbReference type="HAMAP" id="MF_00082">
    <property type="entry name" value="ArgB"/>
    <property type="match status" value="1"/>
</dbReference>
<evidence type="ECO:0000256" key="6">
    <source>
        <dbReference type="ARBA" id="ARBA00022777"/>
    </source>
</evidence>
<dbReference type="InterPro" id="IPR001057">
    <property type="entry name" value="Glu/AcGlu_kinase"/>
</dbReference>
<evidence type="ECO:0000313" key="12">
    <source>
        <dbReference type="Proteomes" id="UP000282211"/>
    </source>
</evidence>
<dbReference type="EMBL" id="RBII01000002">
    <property type="protein sequence ID" value="RKQ69241.1"/>
    <property type="molecule type" value="Genomic_DNA"/>
</dbReference>
<keyword evidence="5 9" id="KW-0547">Nucleotide-binding</keyword>
<organism evidence="11 12">
    <name type="scientific">Litorimonas taeanensis</name>
    <dbReference type="NCBI Taxonomy" id="568099"/>
    <lineage>
        <taxon>Bacteria</taxon>
        <taxon>Pseudomonadati</taxon>
        <taxon>Pseudomonadota</taxon>
        <taxon>Alphaproteobacteria</taxon>
        <taxon>Maricaulales</taxon>
        <taxon>Robiginitomaculaceae</taxon>
    </lineage>
</organism>
<comment type="pathway">
    <text evidence="1 9">Amino-acid biosynthesis; L-arginine biosynthesis; N(2)-acetyl-L-ornithine from L-glutamate: step 2/4.</text>
</comment>
<evidence type="ECO:0000256" key="5">
    <source>
        <dbReference type="ARBA" id="ARBA00022741"/>
    </source>
</evidence>
<feature type="binding site" evidence="9">
    <location>
        <begin position="69"/>
        <end position="70"/>
    </location>
    <ligand>
        <name>substrate</name>
    </ligand>
</feature>
<feature type="binding site" evidence="9">
    <location>
        <position position="91"/>
    </location>
    <ligand>
        <name>substrate</name>
    </ligand>
</feature>
<dbReference type="GO" id="GO:0005737">
    <property type="term" value="C:cytoplasm"/>
    <property type="evidence" value="ECO:0007669"/>
    <property type="project" value="UniProtKB-SubCell"/>
</dbReference>
<dbReference type="FunCoup" id="A0A420WDZ8">
    <property type="interactions" value="327"/>
</dbReference>
<dbReference type="UniPathway" id="UPA00068">
    <property type="reaction ID" value="UER00107"/>
</dbReference>
<evidence type="ECO:0000256" key="8">
    <source>
        <dbReference type="ARBA" id="ARBA00048141"/>
    </source>
</evidence>
<dbReference type="InterPro" id="IPR004662">
    <property type="entry name" value="AcgluKinase_fam"/>
</dbReference>
<dbReference type="OrthoDB" id="9803155at2"/>
<dbReference type="FunFam" id="3.40.1160.10:FF:000004">
    <property type="entry name" value="Acetylglutamate kinase"/>
    <property type="match status" value="1"/>
</dbReference>
<dbReference type="PANTHER" id="PTHR23342">
    <property type="entry name" value="N-ACETYLGLUTAMATE SYNTHASE"/>
    <property type="match status" value="1"/>
</dbReference>
<evidence type="ECO:0000256" key="7">
    <source>
        <dbReference type="ARBA" id="ARBA00022840"/>
    </source>
</evidence>
<dbReference type="InterPro" id="IPR041727">
    <property type="entry name" value="NAGK-C"/>
</dbReference>
<dbReference type="Pfam" id="PF00696">
    <property type="entry name" value="AA_kinase"/>
    <property type="match status" value="1"/>
</dbReference>
<protein>
    <recommendedName>
        <fullName evidence="9">Acetylglutamate kinase</fullName>
        <ecNumber evidence="9">2.7.2.8</ecNumber>
    </recommendedName>
    <alternativeName>
        <fullName evidence="9">N-acetyl-L-glutamate 5-phosphotransferase</fullName>
    </alternativeName>
    <alternativeName>
        <fullName evidence="9">NAG kinase</fullName>
        <shortName evidence="9">NAGK</shortName>
    </alternativeName>
</protein>
<dbReference type="PIRSF" id="PIRSF000728">
    <property type="entry name" value="NAGK"/>
    <property type="match status" value="1"/>
</dbReference>
<dbReference type="GO" id="GO:0005524">
    <property type="term" value="F:ATP binding"/>
    <property type="evidence" value="ECO:0007669"/>
    <property type="project" value="UniProtKB-UniRule"/>
</dbReference>
<feature type="site" description="Transition state stabilizer" evidence="9">
    <location>
        <position position="34"/>
    </location>
</feature>
<dbReference type="RefSeq" id="WP_121101604.1">
    <property type="nucleotide sequence ID" value="NZ_RBII01000002.1"/>
</dbReference>
<proteinExistence type="inferred from homology"/>
<comment type="similarity">
    <text evidence="9">Belongs to the acetylglutamate kinase family. ArgB subfamily.</text>
</comment>
<dbReference type="SUPFAM" id="SSF53633">
    <property type="entry name" value="Carbamate kinase-like"/>
    <property type="match status" value="1"/>
</dbReference>
<dbReference type="Proteomes" id="UP000282211">
    <property type="component" value="Unassembled WGS sequence"/>
</dbReference>
<feature type="binding site" evidence="9">
    <location>
        <position position="185"/>
    </location>
    <ligand>
        <name>substrate</name>
    </ligand>
</feature>
<evidence type="ECO:0000256" key="2">
    <source>
        <dbReference type="ARBA" id="ARBA00022571"/>
    </source>
</evidence>
<dbReference type="Gene3D" id="3.40.1160.10">
    <property type="entry name" value="Acetylglutamate kinase-like"/>
    <property type="match status" value="1"/>
</dbReference>
<dbReference type="InParanoid" id="A0A420WDZ8"/>
<dbReference type="InterPro" id="IPR001048">
    <property type="entry name" value="Asp/Glu/Uridylate_kinase"/>
</dbReference>
<evidence type="ECO:0000256" key="4">
    <source>
        <dbReference type="ARBA" id="ARBA00022679"/>
    </source>
</evidence>
<keyword evidence="6 9" id="KW-0418">Kinase</keyword>
<keyword evidence="3 9" id="KW-0028">Amino-acid biosynthesis</keyword>